<dbReference type="GO" id="GO:0016020">
    <property type="term" value="C:membrane"/>
    <property type="evidence" value="ECO:0007669"/>
    <property type="project" value="TreeGrafter"/>
</dbReference>
<organism evidence="4 5">
    <name type="scientific">Pseudomonas putida</name>
    <name type="common">Arthrobacter siderocapsulatus</name>
    <dbReference type="NCBI Taxonomy" id="303"/>
    <lineage>
        <taxon>Bacteria</taxon>
        <taxon>Pseudomonadati</taxon>
        <taxon>Pseudomonadota</taxon>
        <taxon>Gammaproteobacteria</taxon>
        <taxon>Pseudomonadales</taxon>
        <taxon>Pseudomonadaceae</taxon>
        <taxon>Pseudomonas</taxon>
    </lineage>
</organism>
<evidence type="ECO:0000313" key="5">
    <source>
        <dbReference type="Proteomes" id="UP000250299"/>
    </source>
</evidence>
<reference evidence="4 5" key="1">
    <citation type="submission" date="2018-05" db="EMBL/GenBank/DDBJ databases">
        <title>Whole genome sequence of Pseudomonas putida JBC17.</title>
        <authorList>
            <person name="Lee Y.H."/>
            <person name="David K."/>
        </authorList>
    </citation>
    <scope>NUCLEOTIDE SEQUENCE [LARGE SCALE GENOMIC DNA]</scope>
    <source>
        <strain evidence="4 5">JBC17</strain>
    </source>
</reference>
<proteinExistence type="inferred from homology"/>
<name>A0A2Z4RG55_PSEPU</name>
<dbReference type="OrthoDB" id="6503536at2"/>
<gene>
    <name evidence="4" type="ORF">DKY63_09330</name>
</gene>
<evidence type="ECO:0000313" key="4">
    <source>
        <dbReference type="EMBL" id="AWY40090.1"/>
    </source>
</evidence>
<dbReference type="PANTHER" id="PTHR44196:SF1">
    <property type="entry name" value="DEHYDROGENASE_REDUCTASE SDR FAMILY MEMBER 7B"/>
    <property type="match status" value="1"/>
</dbReference>
<sequence>MLELANRRAVVTGAASGLGLAMARLFVAEGMHVVLADLPGERLEAAVQSFDAGQVTAVPTDVSDPGSMAELAERVRAEGGVDLLCNNAGITGDLPRCSWEHDLANWRRVLDVNLLGVVNGLHSFVPMMLEQGREGHIVNTASMGGLMALPFISPYAAAKAALVALSESLDLELKSLGADIAVSVLCPGLVPTGLTGPGGDHVESRAAPPGAAAKAFHEHAQKALHSASVTADQVAIQLLIAIHEKRFYVLTHENSLELAGQRWKRLTRDCSPHYRSSQA</sequence>
<dbReference type="EMBL" id="CP029693">
    <property type="protein sequence ID" value="AWY40090.1"/>
    <property type="molecule type" value="Genomic_DNA"/>
</dbReference>
<dbReference type="Gene3D" id="3.40.50.720">
    <property type="entry name" value="NAD(P)-binding Rossmann-like Domain"/>
    <property type="match status" value="1"/>
</dbReference>
<dbReference type="InterPro" id="IPR036291">
    <property type="entry name" value="NAD(P)-bd_dom_sf"/>
</dbReference>
<dbReference type="AlphaFoldDB" id="A0A2Z4RG55"/>
<dbReference type="PRINTS" id="PR00081">
    <property type="entry name" value="GDHRDH"/>
</dbReference>
<dbReference type="PANTHER" id="PTHR44196">
    <property type="entry name" value="DEHYDROGENASE/REDUCTASE SDR FAMILY MEMBER 7B"/>
    <property type="match status" value="1"/>
</dbReference>
<dbReference type="InterPro" id="IPR002347">
    <property type="entry name" value="SDR_fam"/>
</dbReference>
<dbReference type="CDD" id="cd05233">
    <property type="entry name" value="SDR_c"/>
    <property type="match status" value="1"/>
</dbReference>
<comment type="similarity">
    <text evidence="1 3">Belongs to the short-chain dehydrogenases/reductases (SDR) family.</text>
</comment>
<evidence type="ECO:0000256" key="2">
    <source>
        <dbReference type="ARBA" id="ARBA00023002"/>
    </source>
</evidence>
<evidence type="ECO:0000256" key="3">
    <source>
        <dbReference type="RuleBase" id="RU000363"/>
    </source>
</evidence>
<evidence type="ECO:0000256" key="1">
    <source>
        <dbReference type="ARBA" id="ARBA00006484"/>
    </source>
</evidence>
<accession>A0A2Z4RG55</accession>
<dbReference type="Pfam" id="PF00106">
    <property type="entry name" value="adh_short"/>
    <property type="match status" value="1"/>
</dbReference>
<dbReference type="RefSeq" id="WP_110963844.1">
    <property type="nucleotide sequence ID" value="NZ_CP029693.1"/>
</dbReference>
<keyword evidence="2" id="KW-0560">Oxidoreductase</keyword>
<dbReference type="GO" id="GO:0016491">
    <property type="term" value="F:oxidoreductase activity"/>
    <property type="evidence" value="ECO:0007669"/>
    <property type="project" value="UniProtKB-KW"/>
</dbReference>
<dbReference type="PRINTS" id="PR00080">
    <property type="entry name" value="SDRFAMILY"/>
</dbReference>
<dbReference type="SUPFAM" id="SSF51735">
    <property type="entry name" value="NAD(P)-binding Rossmann-fold domains"/>
    <property type="match status" value="1"/>
</dbReference>
<dbReference type="Proteomes" id="UP000250299">
    <property type="component" value="Chromosome"/>
</dbReference>
<protein>
    <submittedName>
        <fullName evidence="4">SDR family NAD(P)-dependent oxidoreductase</fullName>
    </submittedName>
</protein>